<organism evidence="3 5">
    <name type="scientific">Mycolicibacterium novocastrense</name>
    <name type="common">Mycobacterium novocastrense</name>
    <dbReference type="NCBI Taxonomy" id="59813"/>
    <lineage>
        <taxon>Bacteria</taxon>
        <taxon>Bacillati</taxon>
        <taxon>Actinomycetota</taxon>
        <taxon>Actinomycetes</taxon>
        <taxon>Mycobacteriales</taxon>
        <taxon>Mycobacteriaceae</taxon>
        <taxon>Mycolicibacterium</taxon>
    </lineage>
</organism>
<comment type="caution">
    <text evidence="3">The sequence shown here is derived from an EMBL/GenBank/DDBJ whole genome shotgun (WGS) entry which is preliminary data.</text>
</comment>
<evidence type="ECO:0000313" key="5">
    <source>
        <dbReference type="Proteomes" id="UP001207528"/>
    </source>
</evidence>
<dbReference type="Proteomes" id="UP001207528">
    <property type="component" value="Unassembled WGS sequence"/>
</dbReference>
<evidence type="ECO:0000313" key="2">
    <source>
        <dbReference type="EMBL" id="GAT10209.1"/>
    </source>
</evidence>
<protein>
    <submittedName>
        <fullName evidence="3">Uncharacterized protein</fullName>
    </submittedName>
</protein>
<keyword evidence="1" id="KW-0175">Coiled coil</keyword>
<accession>A0AAW5SFM3</accession>
<evidence type="ECO:0000313" key="4">
    <source>
        <dbReference type="Proteomes" id="UP000069773"/>
    </source>
</evidence>
<dbReference type="EMBL" id="JACKTI010000020">
    <property type="protein sequence ID" value="MCV7022639.1"/>
    <property type="molecule type" value="Genomic_DNA"/>
</dbReference>
<dbReference type="Proteomes" id="UP000069773">
    <property type="component" value="Unassembled WGS sequence"/>
</dbReference>
<reference evidence="3" key="2">
    <citation type="submission" date="2020-07" db="EMBL/GenBank/DDBJ databases">
        <authorList>
            <person name="Pettersson B.M.F."/>
            <person name="Behra P.R.K."/>
            <person name="Ramesh M."/>
            <person name="Das S."/>
            <person name="Dasgupta S."/>
            <person name="Kirsebom L.A."/>
        </authorList>
    </citation>
    <scope>NUCLEOTIDE SEQUENCE</scope>
    <source>
        <strain evidence="3">DSM 44203</strain>
    </source>
</reference>
<dbReference type="RefSeq" id="WP_067391291.1">
    <property type="nucleotide sequence ID" value="NZ_BCTA01000038.1"/>
</dbReference>
<sequence>MCKAADEPGGPRRCAAEARTHYQRSAQRVAELEREYDRLTAQLDALTAQRESVVGDIDEQGAVLFEQLTGHRPVTITNTLGHEVTTSFTVGEHTPSVNLRWEGPLPWGSWKEAADLEPAIAHALAVALQRGLWKQDDRLQRIRLPHCSKEISLGASSKIKNGASFIVIDTRETHEYRGSTSFLELDGKAAKWLAAELKAGSQRLLDLEQKVS</sequence>
<name>A0AAW5SFM3_MYCNV</name>
<keyword evidence="4" id="KW-1185">Reference proteome</keyword>
<feature type="coiled-coil region" evidence="1">
    <location>
        <begin position="15"/>
        <end position="49"/>
    </location>
</feature>
<dbReference type="EMBL" id="BCTA01000038">
    <property type="protein sequence ID" value="GAT10209.1"/>
    <property type="molecule type" value="Genomic_DNA"/>
</dbReference>
<reference evidence="3" key="3">
    <citation type="journal article" date="2022" name="BMC Genomics">
        <title>Comparative genome analysis of mycobacteria focusing on tRNA and non-coding RNA.</title>
        <authorList>
            <person name="Behra P.R.K."/>
            <person name="Pettersson B.M.F."/>
            <person name="Ramesh M."/>
            <person name="Das S."/>
            <person name="Dasgupta S."/>
            <person name="Kirsebom L.A."/>
        </authorList>
    </citation>
    <scope>NUCLEOTIDE SEQUENCE</scope>
    <source>
        <strain evidence="3">DSM 44203</strain>
    </source>
</reference>
<evidence type="ECO:0000256" key="1">
    <source>
        <dbReference type="SAM" id="Coils"/>
    </source>
</evidence>
<reference evidence="2 4" key="1">
    <citation type="journal article" date="2016" name="Genome Announc.">
        <title>Draft Genome Sequences of Five Rapidly Growing Mycobacterium Species, M. thermoresistibile, M. fortuitum subsp. acetamidolyticum, M. canariasense, M. brisbanense, and M. novocastrense.</title>
        <authorList>
            <person name="Katahira K."/>
            <person name="Ogura Y."/>
            <person name="Gotoh Y."/>
            <person name="Hayashi T."/>
        </authorList>
    </citation>
    <scope>NUCLEOTIDE SEQUENCE [LARGE SCALE GENOMIC DNA]</scope>
    <source>
        <strain evidence="2 4">JCM18114</strain>
    </source>
</reference>
<gene>
    <name evidence="3" type="ORF">H7I77_04645</name>
    <name evidence="2" type="ORF">RMCN_3342</name>
</gene>
<dbReference type="AlphaFoldDB" id="A0AAW5SFM3"/>
<evidence type="ECO:0000313" key="3">
    <source>
        <dbReference type="EMBL" id="MCV7022639.1"/>
    </source>
</evidence>
<proteinExistence type="predicted"/>